<proteinExistence type="predicted"/>
<protein>
    <submittedName>
        <fullName evidence="2">Cbb3-type cytochrome oxidase component FixQ</fullName>
    </submittedName>
</protein>
<keyword evidence="1" id="KW-0472">Membrane</keyword>
<gene>
    <name evidence="2" type="ORF">STAT_231</name>
</gene>
<feature type="transmembrane region" description="Helical" evidence="1">
    <location>
        <begin position="15"/>
        <end position="38"/>
    </location>
</feature>
<organism evidence="2 3">
    <name type="scientific">Blattabacterium cuenoti STAT</name>
    <dbReference type="NCBI Taxonomy" id="1457030"/>
    <lineage>
        <taxon>Bacteria</taxon>
        <taxon>Pseudomonadati</taxon>
        <taxon>Bacteroidota</taxon>
        <taxon>Flavobacteriia</taxon>
        <taxon>Flavobacteriales</taxon>
        <taxon>Blattabacteriaceae</taxon>
        <taxon>Blattabacterium</taxon>
    </lineage>
</organism>
<evidence type="ECO:0000313" key="2">
    <source>
        <dbReference type="EMBL" id="BBA17166.1"/>
    </source>
</evidence>
<accession>A0A224ABC1</accession>
<sequence>MISFFKQYFTGEKNIGIFQSIMLILFLLSFIFLIFFVFSKSKKYYHKISLIPLELKKEKKRKDYEI</sequence>
<evidence type="ECO:0000313" key="3">
    <source>
        <dbReference type="Proteomes" id="UP000263619"/>
    </source>
</evidence>
<keyword evidence="1" id="KW-1133">Transmembrane helix</keyword>
<keyword evidence="1" id="KW-0812">Transmembrane</keyword>
<evidence type="ECO:0000256" key="1">
    <source>
        <dbReference type="SAM" id="Phobius"/>
    </source>
</evidence>
<name>A0A224ABC1_9FLAO</name>
<dbReference type="Proteomes" id="UP000263619">
    <property type="component" value="Chromosome"/>
</dbReference>
<dbReference type="EMBL" id="AP014608">
    <property type="protein sequence ID" value="BBA17166.1"/>
    <property type="molecule type" value="Genomic_DNA"/>
</dbReference>
<keyword evidence="3" id="KW-1185">Reference proteome</keyword>
<dbReference type="AlphaFoldDB" id="A0A224ABC1"/>
<reference evidence="2 3" key="1">
    <citation type="submission" date="2014-06" db="EMBL/GenBank/DDBJ databases">
        <title>Genome sequence of the intracellular symbiont Blattabacterium cuenoti, strain STAT from the wood feeding cockroach Salganea taiwanensis taiwanensis.</title>
        <authorList>
            <person name="Kinjo Y."/>
            <person name="Ohkuma M."/>
            <person name="Tokuda G."/>
        </authorList>
    </citation>
    <scope>NUCLEOTIDE SEQUENCE [LARGE SCALE GENOMIC DNA]</scope>
    <source>
        <strain evidence="2 3">STAT</strain>
    </source>
</reference>